<dbReference type="InterPro" id="IPR004193">
    <property type="entry name" value="Glyco_hydro_13_N"/>
</dbReference>
<dbReference type="GO" id="GO:0033942">
    <property type="term" value="F:4-alpha-D-(1-&gt;4)-alpha-D-glucanotrehalose trehalohydrolase activity"/>
    <property type="evidence" value="ECO:0007669"/>
    <property type="project" value="UniProtKB-EC"/>
</dbReference>
<dbReference type="InterPro" id="IPR012768">
    <property type="entry name" value="Trehalose_TreZ"/>
</dbReference>
<dbReference type="InterPro" id="IPR006047">
    <property type="entry name" value="GH13_cat_dom"/>
</dbReference>
<gene>
    <name evidence="19" type="primary">treZ</name>
    <name evidence="19" type="ORF">MOHU_12120</name>
</gene>
<dbReference type="Pfam" id="PF02922">
    <property type="entry name" value="CBM_48"/>
    <property type="match status" value="1"/>
</dbReference>
<keyword evidence="20" id="KW-1185">Reference proteome</keyword>
<reference evidence="19 20" key="1">
    <citation type="submission" date="2018-03" db="EMBL/GenBank/DDBJ databases">
        <title>Genome sequence of Moorella humiferrea DSM 23265.</title>
        <authorList>
            <person name="Poehlein A."/>
            <person name="Daniel R."/>
        </authorList>
    </citation>
    <scope>NUCLEOTIDE SEQUENCE [LARGE SCALE GENOMIC DNA]</scope>
    <source>
        <strain evidence="19 20">DSM 23265</strain>
    </source>
</reference>
<evidence type="ECO:0000256" key="16">
    <source>
        <dbReference type="PIRSR" id="PIRSR006337-2"/>
    </source>
</evidence>
<dbReference type="CDD" id="cd11325">
    <property type="entry name" value="AmyAc_GTHase"/>
    <property type="match status" value="1"/>
</dbReference>
<feature type="domain" description="Glycosyl hydrolase family 13 catalytic" evidence="18">
    <location>
        <begin position="116"/>
        <end position="460"/>
    </location>
</feature>
<keyword evidence="9 14" id="KW-0326">Glycosidase</keyword>
<evidence type="ECO:0000259" key="18">
    <source>
        <dbReference type="SMART" id="SM00642"/>
    </source>
</evidence>
<organism evidence="19 20">
    <name type="scientific">Neomoorella humiferrea</name>
    <dbReference type="NCBI Taxonomy" id="676965"/>
    <lineage>
        <taxon>Bacteria</taxon>
        <taxon>Bacillati</taxon>
        <taxon>Bacillota</taxon>
        <taxon>Clostridia</taxon>
        <taxon>Neomoorellales</taxon>
        <taxon>Neomoorellaceae</taxon>
        <taxon>Neomoorella</taxon>
    </lineage>
</organism>
<evidence type="ECO:0000256" key="14">
    <source>
        <dbReference type="PIRNR" id="PIRNR006337"/>
    </source>
</evidence>
<feature type="binding site" evidence="16">
    <location>
        <begin position="260"/>
        <end position="265"/>
    </location>
    <ligand>
        <name>substrate</name>
    </ligand>
</feature>
<dbReference type="GO" id="GO:0005992">
    <property type="term" value="P:trehalose biosynthetic process"/>
    <property type="evidence" value="ECO:0007669"/>
    <property type="project" value="UniProtKB-UniRule"/>
</dbReference>
<dbReference type="NCBIfam" id="TIGR02402">
    <property type="entry name" value="trehalose_TreZ"/>
    <property type="match status" value="1"/>
</dbReference>
<sequence>MAYGVTLGATYLGQGRCRFRLWAPLAREVAVRIVAPTERVEFLNPGERGYYEGEMEGVEPGSLYYYILDGQKLPDPASRFQPQGVHGPSQVMAKEDFLWSDTGWRGPIMEELIFYELHVGTFTPEGTFEAVIPHLGTLTALGVTAVELMPVAQFPGSRNWGYDGVFPFAVQASYGGPDGLRRLVNACHGHGLAVFLDVVYNHLGPEGNYLARFGPYFTERYRTPWGPALNFDGPGSDEVRRFFIENALYWLIEFHIDGLRLDAVHAIMDNSAMPFLEELASAVKDAGERLGRRVYLIAESDLNDPRLIRPSSFGGYDLDAQWCDDFHHALHALLTGERNGYYRDFGSLGSMARALKTGYVYTGQYSAYRQRRHGRHPHLTRGDRLVVFVQNHDQVGNRARGERLSVLVPFARLKLAAAVVLLSPFIPLLFMGEEYAETAPFLYFTSHSDPQLAAAVREGRRQEFADHNWEGEVPDPQEEATFLDSRLNFNLRRQGRHGVLWEFYRQLIQLRRQLSPLAALNLENMEVIAYEQERVLFVRRWSDDSEVSLIFSFNDSSRDLTLPLPPGRWQKRLDAAEERWLGDGSPAPAMVVSPGEVQIAVSPWSCLLYERLKEACAN</sequence>
<dbReference type="RefSeq" id="WP_106005198.1">
    <property type="nucleotide sequence ID" value="NZ_CP136419.1"/>
</dbReference>
<dbReference type="SMART" id="SM00642">
    <property type="entry name" value="Aamy"/>
    <property type="match status" value="1"/>
</dbReference>
<proteinExistence type="inferred from homology"/>
<dbReference type="InterPro" id="IPR014756">
    <property type="entry name" value="Ig_E-set"/>
</dbReference>
<evidence type="ECO:0000256" key="1">
    <source>
        <dbReference type="ARBA" id="ARBA00004496"/>
    </source>
</evidence>
<comment type="subcellular location">
    <subcellularLocation>
        <location evidence="1 15">Cytoplasm</location>
    </subcellularLocation>
</comment>
<comment type="pathway">
    <text evidence="2 14">Glycan biosynthesis; trehalose biosynthesis.</text>
</comment>
<dbReference type="CDD" id="cd02853">
    <property type="entry name" value="E_set_MTHase_like_N"/>
    <property type="match status" value="1"/>
</dbReference>
<evidence type="ECO:0000256" key="8">
    <source>
        <dbReference type="ARBA" id="ARBA00023277"/>
    </source>
</evidence>
<dbReference type="InterPro" id="IPR044901">
    <property type="entry name" value="Trehalose_TreZ_E-set_sf"/>
</dbReference>
<dbReference type="EMBL" id="PVXM01000020">
    <property type="protein sequence ID" value="PRR73312.1"/>
    <property type="molecule type" value="Genomic_DNA"/>
</dbReference>
<dbReference type="PIRSF" id="PIRSF006337">
    <property type="entry name" value="Trehalose_TreZ"/>
    <property type="match status" value="1"/>
</dbReference>
<dbReference type="EC" id="3.2.1.141" evidence="4 13"/>
<comment type="caution">
    <text evidence="19">The sequence shown here is derived from an EMBL/GenBank/DDBJ whole genome shotgun (WGS) entry which is preliminary data.</text>
</comment>
<evidence type="ECO:0000256" key="3">
    <source>
        <dbReference type="ARBA" id="ARBA00008061"/>
    </source>
</evidence>
<dbReference type="OrthoDB" id="9800174at2"/>
<dbReference type="Gene3D" id="2.60.40.10">
    <property type="entry name" value="Immunoglobulins"/>
    <property type="match status" value="1"/>
</dbReference>
<keyword evidence="7 14" id="KW-0378">Hydrolase</keyword>
<feature type="site" description="Transition state stabilizer" evidence="17">
    <location>
        <position position="393"/>
    </location>
</feature>
<evidence type="ECO:0000313" key="20">
    <source>
        <dbReference type="Proteomes" id="UP000238415"/>
    </source>
</evidence>
<dbReference type="AlphaFoldDB" id="A0A2T0ASU8"/>
<dbReference type="Gene3D" id="1.10.10.760">
    <property type="entry name" value="E-set domains of sugar-utilizing enzymes"/>
    <property type="match status" value="1"/>
</dbReference>
<protein>
    <recommendedName>
        <fullName evidence="5 13">Malto-oligosyltrehalose trehalohydrolase</fullName>
        <shortName evidence="14">MTHase</shortName>
        <ecNumber evidence="4 13">3.2.1.141</ecNumber>
    </recommendedName>
    <alternativeName>
        <fullName evidence="11 14">4-alpha-D-((1-&gt;4)-alpha-D-glucano)trehalose trehalohydrolase</fullName>
    </alternativeName>
    <alternativeName>
        <fullName evidence="10 14">Maltooligosyl trehalose trehalohydrolase</fullName>
    </alternativeName>
</protein>
<name>A0A2T0ASU8_9FIRM</name>
<accession>A0A2T0ASU8</accession>
<evidence type="ECO:0000256" key="6">
    <source>
        <dbReference type="ARBA" id="ARBA00022490"/>
    </source>
</evidence>
<dbReference type="Proteomes" id="UP000238415">
    <property type="component" value="Unassembled WGS sequence"/>
</dbReference>
<evidence type="ECO:0000256" key="9">
    <source>
        <dbReference type="ARBA" id="ARBA00023295"/>
    </source>
</evidence>
<feature type="binding site" evidence="16">
    <location>
        <begin position="392"/>
        <end position="397"/>
    </location>
    <ligand>
        <name>substrate</name>
    </ligand>
</feature>
<comment type="similarity">
    <text evidence="3 14">Belongs to the glycosyl hydrolase 13 family.</text>
</comment>
<dbReference type="InterPro" id="IPR017853">
    <property type="entry name" value="GH"/>
</dbReference>
<keyword evidence="6" id="KW-0963">Cytoplasm</keyword>
<evidence type="ECO:0000256" key="17">
    <source>
        <dbReference type="PIRSR" id="PIRSR006337-3"/>
    </source>
</evidence>
<evidence type="ECO:0000256" key="2">
    <source>
        <dbReference type="ARBA" id="ARBA00005199"/>
    </source>
</evidence>
<dbReference type="SUPFAM" id="SSF51445">
    <property type="entry name" value="(Trans)glycosidases"/>
    <property type="match status" value="1"/>
</dbReference>
<dbReference type="Pfam" id="PF00128">
    <property type="entry name" value="Alpha-amylase"/>
    <property type="match status" value="1"/>
</dbReference>
<comment type="catalytic activity">
    <reaction evidence="12 14">
        <text>hydrolysis of (1-&gt;4)-alpha-D-glucosidic linkage in 4-alpha-D-[(1-&gt;4)-alpha-D-glucanosyl]n trehalose to yield trehalose and (1-&gt;4)-alpha-D-glucan.</text>
        <dbReference type="EC" id="3.2.1.141"/>
    </reaction>
</comment>
<evidence type="ECO:0000256" key="12">
    <source>
        <dbReference type="ARBA" id="ARBA00034013"/>
    </source>
</evidence>
<evidence type="ECO:0000256" key="10">
    <source>
        <dbReference type="ARBA" id="ARBA00032057"/>
    </source>
</evidence>
<feature type="active site" description="Nucleophile" evidence="15">
    <location>
        <position position="262"/>
    </location>
</feature>
<dbReference type="PANTHER" id="PTHR43651:SF11">
    <property type="entry name" value="MALTO-OLIGOSYLTREHALOSE TREHALOHYDROLASE"/>
    <property type="match status" value="1"/>
</dbReference>
<evidence type="ECO:0000256" key="13">
    <source>
        <dbReference type="NCBIfam" id="TIGR02402"/>
    </source>
</evidence>
<feature type="active site" description="Proton donor" evidence="15">
    <location>
        <position position="299"/>
    </location>
</feature>
<evidence type="ECO:0000256" key="11">
    <source>
        <dbReference type="ARBA" id="ARBA00033284"/>
    </source>
</evidence>
<dbReference type="PANTHER" id="PTHR43651">
    <property type="entry name" value="1,4-ALPHA-GLUCAN-BRANCHING ENZYME"/>
    <property type="match status" value="1"/>
</dbReference>
<evidence type="ECO:0000256" key="15">
    <source>
        <dbReference type="PIRSR" id="PIRSR006337-1"/>
    </source>
</evidence>
<keyword evidence="8" id="KW-0119">Carbohydrate metabolism</keyword>
<feature type="binding site" evidence="16">
    <location>
        <begin position="324"/>
        <end position="328"/>
    </location>
    <ligand>
        <name>substrate</name>
    </ligand>
</feature>
<evidence type="ECO:0000256" key="5">
    <source>
        <dbReference type="ARBA" id="ARBA00015938"/>
    </source>
</evidence>
<dbReference type="Gene3D" id="3.20.20.80">
    <property type="entry name" value="Glycosidases"/>
    <property type="match status" value="1"/>
</dbReference>
<dbReference type="InterPro" id="IPR013783">
    <property type="entry name" value="Ig-like_fold"/>
</dbReference>
<evidence type="ECO:0000313" key="19">
    <source>
        <dbReference type="EMBL" id="PRR73312.1"/>
    </source>
</evidence>
<dbReference type="GO" id="GO:0005737">
    <property type="term" value="C:cytoplasm"/>
    <property type="evidence" value="ECO:0007669"/>
    <property type="project" value="UniProtKB-SubCell"/>
</dbReference>
<dbReference type="UniPathway" id="UPA00299"/>
<dbReference type="SUPFAM" id="SSF81296">
    <property type="entry name" value="E set domains"/>
    <property type="match status" value="1"/>
</dbReference>
<evidence type="ECO:0000256" key="4">
    <source>
        <dbReference type="ARBA" id="ARBA00012268"/>
    </source>
</evidence>
<evidence type="ECO:0000256" key="7">
    <source>
        <dbReference type="ARBA" id="ARBA00022801"/>
    </source>
</evidence>